<protein>
    <submittedName>
        <fullName evidence="1">Uncharacterized protein</fullName>
    </submittedName>
</protein>
<dbReference type="EMBL" id="JAUESC010000002">
    <property type="protein sequence ID" value="KAK0604911.1"/>
    <property type="molecule type" value="Genomic_DNA"/>
</dbReference>
<gene>
    <name evidence="1" type="ORF">LWI29_020772</name>
</gene>
<evidence type="ECO:0000313" key="2">
    <source>
        <dbReference type="Proteomes" id="UP001168877"/>
    </source>
</evidence>
<organism evidence="1 2">
    <name type="scientific">Acer saccharum</name>
    <name type="common">Sugar maple</name>
    <dbReference type="NCBI Taxonomy" id="4024"/>
    <lineage>
        <taxon>Eukaryota</taxon>
        <taxon>Viridiplantae</taxon>
        <taxon>Streptophyta</taxon>
        <taxon>Embryophyta</taxon>
        <taxon>Tracheophyta</taxon>
        <taxon>Spermatophyta</taxon>
        <taxon>Magnoliopsida</taxon>
        <taxon>eudicotyledons</taxon>
        <taxon>Gunneridae</taxon>
        <taxon>Pentapetalae</taxon>
        <taxon>rosids</taxon>
        <taxon>malvids</taxon>
        <taxon>Sapindales</taxon>
        <taxon>Sapindaceae</taxon>
        <taxon>Hippocastanoideae</taxon>
        <taxon>Acereae</taxon>
        <taxon>Acer</taxon>
    </lineage>
</organism>
<reference evidence="1" key="2">
    <citation type="submission" date="2023-06" db="EMBL/GenBank/DDBJ databases">
        <authorList>
            <person name="Swenson N.G."/>
            <person name="Wegrzyn J.L."/>
            <person name="Mcevoy S.L."/>
        </authorList>
    </citation>
    <scope>NUCLEOTIDE SEQUENCE</scope>
    <source>
        <strain evidence="1">NS2018</strain>
        <tissue evidence="1">Leaf</tissue>
    </source>
</reference>
<accession>A0AA39T8J4</accession>
<dbReference type="Proteomes" id="UP001168877">
    <property type="component" value="Unassembled WGS sequence"/>
</dbReference>
<evidence type="ECO:0000313" key="1">
    <source>
        <dbReference type="EMBL" id="KAK0604911.1"/>
    </source>
</evidence>
<dbReference type="AlphaFoldDB" id="A0AA39T8J4"/>
<sequence>MLSVILAPVNSRLVDQATVYLVLEVLEEPRTDSQITPILRIAHRSSSTPLFQALNQEEPTTLLTYTEALDYTSFLLWSYGCSLFYHEVN</sequence>
<reference evidence="1" key="1">
    <citation type="journal article" date="2022" name="Plant J.">
        <title>Strategies of tolerance reflected in two North American maple genomes.</title>
        <authorList>
            <person name="McEvoy S.L."/>
            <person name="Sezen U.U."/>
            <person name="Trouern-Trend A."/>
            <person name="McMahon S.M."/>
            <person name="Schaberg P.G."/>
            <person name="Yang J."/>
            <person name="Wegrzyn J.L."/>
            <person name="Swenson N.G."/>
        </authorList>
    </citation>
    <scope>NUCLEOTIDE SEQUENCE</scope>
    <source>
        <strain evidence="1">NS2018</strain>
    </source>
</reference>
<comment type="caution">
    <text evidence="1">The sequence shown here is derived from an EMBL/GenBank/DDBJ whole genome shotgun (WGS) entry which is preliminary data.</text>
</comment>
<name>A0AA39T8J4_ACESA</name>
<keyword evidence="2" id="KW-1185">Reference proteome</keyword>
<proteinExistence type="predicted"/>